<organism evidence="2">
    <name type="scientific">Arion vulgaris</name>
    <dbReference type="NCBI Taxonomy" id="1028688"/>
    <lineage>
        <taxon>Eukaryota</taxon>
        <taxon>Metazoa</taxon>
        <taxon>Spiralia</taxon>
        <taxon>Lophotrochozoa</taxon>
        <taxon>Mollusca</taxon>
        <taxon>Gastropoda</taxon>
        <taxon>Heterobranchia</taxon>
        <taxon>Euthyneura</taxon>
        <taxon>Panpulmonata</taxon>
        <taxon>Eupulmonata</taxon>
        <taxon>Stylommatophora</taxon>
        <taxon>Helicina</taxon>
        <taxon>Arionoidea</taxon>
        <taxon>Arionidae</taxon>
        <taxon>Arion</taxon>
    </lineage>
</organism>
<evidence type="ECO:0000313" key="2">
    <source>
        <dbReference type="EMBL" id="CEK69860.1"/>
    </source>
</evidence>
<dbReference type="AlphaFoldDB" id="A0A0B6ZQ46"/>
<feature type="compositionally biased region" description="Polar residues" evidence="1">
    <location>
        <begin position="225"/>
        <end position="254"/>
    </location>
</feature>
<feature type="compositionally biased region" description="Polar residues" evidence="1">
    <location>
        <begin position="1"/>
        <end position="36"/>
    </location>
</feature>
<gene>
    <name evidence="2" type="primary">ORF71915</name>
</gene>
<feature type="region of interest" description="Disordered" evidence="1">
    <location>
        <begin position="130"/>
        <end position="287"/>
    </location>
</feature>
<evidence type="ECO:0000256" key="1">
    <source>
        <dbReference type="SAM" id="MobiDB-lite"/>
    </source>
</evidence>
<protein>
    <submittedName>
        <fullName evidence="2">Uncharacterized protein</fullName>
    </submittedName>
</protein>
<dbReference type="EMBL" id="HACG01022995">
    <property type="protein sequence ID" value="CEK69860.1"/>
    <property type="molecule type" value="Transcribed_RNA"/>
</dbReference>
<feature type="compositionally biased region" description="Polar residues" evidence="1">
    <location>
        <begin position="131"/>
        <end position="155"/>
    </location>
</feature>
<feature type="non-terminal residue" evidence="2">
    <location>
        <position position="1"/>
    </location>
</feature>
<accession>A0A0B6ZQ46</accession>
<feature type="region of interest" description="Disordered" evidence="1">
    <location>
        <begin position="1"/>
        <end position="46"/>
    </location>
</feature>
<reference evidence="2" key="1">
    <citation type="submission" date="2014-12" db="EMBL/GenBank/DDBJ databases">
        <title>Insight into the proteome of Arion vulgaris.</title>
        <authorList>
            <person name="Aradska J."/>
            <person name="Bulat T."/>
            <person name="Smidak R."/>
            <person name="Sarate P."/>
            <person name="Gangsoo J."/>
            <person name="Sialana F."/>
            <person name="Bilban M."/>
            <person name="Lubec G."/>
        </authorList>
    </citation>
    <scope>NUCLEOTIDE SEQUENCE</scope>
    <source>
        <tissue evidence="2">Skin</tissue>
    </source>
</reference>
<name>A0A0B6ZQ46_9EUPU</name>
<feature type="compositionally biased region" description="Basic and acidic residues" evidence="1">
    <location>
        <begin position="37"/>
        <end position="46"/>
    </location>
</feature>
<feature type="non-terminal residue" evidence="2">
    <location>
        <position position="287"/>
    </location>
</feature>
<proteinExistence type="predicted"/>
<feature type="compositionally biased region" description="Basic residues" evidence="1">
    <location>
        <begin position="258"/>
        <end position="278"/>
    </location>
</feature>
<sequence>FTDVQSYQTHSPNTSLPSLPDSWNSDVITGQTNTSKDSYDYPHPDRGGLLISSDSEILPERPPKPFLPSPYQNLPPTERTVSVIDLTNTVPAPPKCNQSLHISGYDIPRLTSQRSVHTHQMELSLVPTVPRESSNLPSANFSSHTYLNTTNTPGSFQMPLENKSGGSDIKSFDYLDTAASPPAVPPPRTGFIGQRQDDRSVNSIYQHPPPSSPSVVSSGSPTRPHVQTASQSPNASHNGNPTNSQVQDESTLGIFSTKRTRSFKSPHSLKNHSVKRSPKTNTVILST</sequence>